<comment type="caution">
    <text evidence="4">The sequence shown here is derived from an EMBL/GenBank/DDBJ whole genome shotgun (WGS) entry which is preliminary data.</text>
</comment>
<dbReference type="SMART" id="SM00460">
    <property type="entry name" value="TGc"/>
    <property type="match status" value="1"/>
</dbReference>
<dbReference type="Proteomes" id="UP001589810">
    <property type="component" value="Unassembled WGS sequence"/>
</dbReference>
<feature type="transmembrane region" description="Helical" evidence="2">
    <location>
        <begin position="657"/>
        <end position="677"/>
    </location>
</feature>
<dbReference type="EMBL" id="JBHLUD010000009">
    <property type="protein sequence ID" value="MFC0545176.1"/>
    <property type="molecule type" value="Genomic_DNA"/>
</dbReference>
<name>A0ABV6MZB8_9PSEU</name>
<accession>A0ABV6MZB8</accession>
<dbReference type="Pfam" id="PF01841">
    <property type="entry name" value="Transglut_core"/>
    <property type="match status" value="1"/>
</dbReference>
<protein>
    <submittedName>
        <fullName evidence="4">DUF3488 and DUF4129 domain-containing transglutaminase family protein</fullName>
    </submittedName>
</protein>
<feature type="transmembrane region" description="Helical" evidence="2">
    <location>
        <begin position="235"/>
        <end position="253"/>
    </location>
</feature>
<evidence type="ECO:0000259" key="3">
    <source>
        <dbReference type="SMART" id="SM00460"/>
    </source>
</evidence>
<organism evidence="4 5">
    <name type="scientific">Kutzneria chonburiensis</name>
    <dbReference type="NCBI Taxonomy" id="1483604"/>
    <lineage>
        <taxon>Bacteria</taxon>
        <taxon>Bacillati</taxon>
        <taxon>Actinomycetota</taxon>
        <taxon>Actinomycetes</taxon>
        <taxon>Pseudonocardiales</taxon>
        <taxon>Pseudonocardiaceae</taxon>
        <taxon>Kutzneria</taxon>
    </lineage>
</organism>
<feature type="transmembrane region" description="Helical" evidence="2">
    <location>
        <begin position="626"/>
        <end position="645"/>
    </location>
</feature>
<evidence type="ECO:0000256" key="2">
    <source>
        <dbReference type="SAM" id="Phobius"/>
    </source>
</evidence>
<keyword evidence="2" id="KW-1133">Transmembrane helix</keyword>
<dbReference type="Pfam" id="PF11992">
    <property type="entry name" value="TgpA_N"/>
    <property type="match status" value="1"/>
</dbReference>
<dbReference type="PANTHER" id="PTHR42736">
    <property type="entry name" value="PROTEIN-GLUTAMINE GAMMA-GLUTAMYLTRANSFERASE"/>
    <property type="match status" value="1"/>
</dbReference>
<feature type="transmembrane region" description="Helical" evidence="2">
    <location>
        <begin position="53"/>
        <end position="74"/>
    </location>
</feature>
<feature type="region of interest" description="Disordered" evidence="1">
    <location>
        <begin position="561"/>
        <end position="616"/>
    </location>
</feature>
<dbReference type="InterPro" id="IPR002931">
    <property type="entry name" value="Transglutaminase-like"/>
</dbReference>
<dbReference type="InterPro" id="IPR052901">
    <property type="entry name" value="Bact_TGase-like"/>
</dbReference>
<feature type="transmembrane region" description="Helical" evidence="2">
    <location>
        <begin position="188"/>
        <end position="208"/>
    </location>
</feature>
<feature type="compositionally biased region" description="Polar residues" evidence="1">
    <location>
        <begin position="571"/>
        <end position="582"/>
    </location>
</feature>
<proteinExistence type="predicted"/>
<evidence type="ECO:0000313" key="5">
    <source>
        <dbReference type="Proteomes" id="UP001589810"/>
    </source>
</evidence>
<gene>
    <name evidence="4" type="ORF">ACFFH7_26960</name>
</gene>
<feature type="compositionally biased region" description="Low complexity" evidence="1">
    <location>
        <begin position="583"/>
        <end position="616"/>
    </location>
</feature>
<dbReference type="InterPro" id="IPR021878">
    <property type="entry name" value="TgpA_N"/>
</dbReference>
<dbReference type="PANTHER" id="PTHR42736:SF1">
    <property type="entry name" value="PROTEIN-GLUTAMINE GAMMA-GLUTAMYLTRANSFERASE"/>
    <property type="match status" value="1"/>
</dbReference>
<reference evidence="4 5" key="1">
    <citation type="submission" date="2024-09" db="EMBL/GenBank/DDBJ databases">
        <authorList>
            <person name="Sun Q."/>
            <person name="Mori K."/>
        </authorList>
    </citation>
    <scope>NUCLEOTIDE SEQUENCE [LARGE SCALE GENOMIC DNA]</scope>
    <source>
        <strain evidence="4 5">TBRC 1432</strain>
    </source>
</reference>
<feature type="transmembrane region" description="Helical" evidence="2">
    <location>
        <begin position="86"/>
        <end position="106"/>
    </location>
</feature>
<dbReference type="SUPFAM" id="SSF54001">
    <property type="entry name" value="Cysteine proteinases"/>
    <property type="match status" value="1"/>
</dbReference>
<evidence type="ECO:0000256" key="1">
    <source>
        <dbReference type="SAM" id="MobiDB-lite"/>
    </source>
</evidence>
<evidence type="ECO:0000313" key="4">
    <source>
        <dbReference type="EMBL" id="MFC0545176.1"/>
    </source>
</evidence>
<dbReference type="Gene3D" id="3.10.620.30">
    <property type="match status" value="1"/>
</dbReference>
<feature type="transmembrane region" description="Helical" evidence="2">
    <location>
        <begin position="137"/>
        <end position="158"/>
    </location>
</feature>
<keyword evidence="2" id="KW-0472">Membrane</keyword>
<feature type="region of interest" description="Disordered" evidence="1">
    <location>
        <begin position="1"/>
        <end position="21"/>
    </location>
</feature>
<dbReference type="RefSeq" id="WP_273935003.1">
    <property type="nucleotide sequence ID" value="NZ_CP097263.1"/>
</dbReference>
<sequence length="820" mass="87123">MTDVQPPRHTNRPTPPPPPADPVWTLPTTPIAAGFAVLAAATALSGVVQGTLWLFYLLIAIGLIIGTGMLLRSLRLAPPLVAIGELFALLCLLTMSFSTNGILLILPGPSALRDLADVLGQSVAAVQTEVPPVPADSPILCLVVIAIGLVTVVVDMLTVEAKAPAASGLVLLCVYAVPASLADEMLPWWSFVIGAAAFATLLAVDGRAKHKAWRGRRTGLPGYNQGAPNHEASSVVIVSIVLALIVGSTFTVIGTVGRLPGAGGGGIAGGPFGLKPYTKLEGLLTGQVNVEFFRVTGLKSEEYLRLVTLDKFVDSEGWEVGTPIAGGDQLGQHVMDTKPIGDGKTTTITIQPNQFEEQWAPVFGQPVSISGLGSDWRWDPTAGTVWAPGTQQYGSYVEHAQLATPTADQLRAEGVLDESRVDARYRQPAVVDNKVKALINQITGDQTSTFDKVRALTRYLNSGENGFKYSLDATAQDPKAPKLDDFLFNTKRGFCEQYASALAAMTRSMGIPTRVAIGFTPGVPYNGDPNVRTITGGDAHAWVEINFPDYGWTRFDPTPAEPRVVPPPYMNDNSTAGSDATQPSNTGSSGPTSTAAAKPTVPTDTAPTNTQTDTGTSFLNPTAPPLWFFVVLLLLAIALGVLLSLARRKLFALPPWIPPKVLGAMGVGACALVVLVATSYISWWLTGFVLLLMVCAAPAAIRAWRRRRRLHQIAALGADAAGAAWAEVIAESVDRGTVVPPTETVRAAGRRLAREHELDEPGREALRQVITAVEGSWYGGRETADPKLVTAVDELRASMHRTAPLAFAARLLPRSVVNRR</sequence>
<feature type="transmembrane region" description="Helical" evidence="2">
    <location>
        <begin position="683"/>
        <end position="701"/>
    </location>
</feature>
<feature type="domain" description="Transglutaminase-like" evidence="3">
    <location>
        <begin position="487"/>
        <end position="559"/>
    </location>
</feature>
<keyword evidence="5" id="KW-1185">Reference proteome</keyword>
<dbReference type="InterPro" id="IPR038765">
    <property type="entry name" value="Papain-like_cys_pep_sf"/>
</dbReference>
<keyword evidence="2" id="KW-0812">Transmembrane</keyword>